<proteinExistence type="inferred from homology"/>
<protein>
    <submittedName>
        <fullName evidence="4">TIGR01777 family oxidoreductase</fullName>
    </submittedName>
</protein>
<evidence type="ECO:0000313" key="4">
    <source>
        <dbReference type="EMBL" id="MCK9877779.1"/>
    </source>
</evidence>
<evidence type="ECO:0000259" key="3">
    <source>
        <dbReference type="Pfam" id="PF08338"/>
    </source>
</evidence>
<reference evidence="4 5" key="1">
    <citation type="submission" date="2022-04" db="EMBL/GenBank/DDBJ databases">
        <title>Genome diversity in the genus Frankia.</title>
        <authorList>
            <person name="Carlos-Shanley C."/>
            <person name="Hahn D."/>
        </authorList>
    </citation>
    <scope>NUCLEOTIDE SEQUENCE [LARGE SCALE GENOMIC DNA]</scope>
    <source>
        <strain evidence="4 5">Ag45/Mut15</strain>
    </source>
</reference>
<dbReference type="Pfam" id="PF01370">
    <property type="entry name" value="Epimerase"/>
    <property type="match status" value="1"/>
</dbReference>
<dbReference type="PANTHER" id="PTHR11092">
    <property type="entry name" value="SUGAR NUCLEOTIDE EPIMERASE RELATED"/>
    <property type="match status" value="1"/>
</dbReference>
<dbReference type="SUPFAM" id="SSF51735">
    <property type="entry name" value="NAD(P)-binding Rossmann-fold domains"/>
    <property type="match status" value="1"/>
</dbReference>
<name>A0ABT0K2N2_9ACTN</name>
<dbReference type="Proteomes" id="UP001201873">
    <property type="component" value="Unassembled WGS sequence"/>
</dbReference>
<feature type="domain" description="NAD-dependent epimerase/dehydratase" evidence="2">
    <location>
        <begin position="3"/>
        <end position="215"/>
    </location>
</feature>
<dbReference type="PANTHER" id="PTHR11092:SF0">
    <property type="entry name" value="EPIMERASE FAMILY PROTEIN SDR39U1"/>
    <property type="match status" value="1"/>
</dbReference>
<organism evidence="4 5">
    <name type="scientific">Frankia umida</name>
    <dbReference type="NCBI Taxonomy" id="573489"/>
    <lineage>
        <taxon>Bacteria</taxon>
        <taxon>Bacillati</taxon>
        <taxon>Actinomycetota</taxon>
        <taxon>Actinomycetes</taxon>
        <taxon>Frankiales</taxon>
        <taxon>Frankiaceae</taxon>
        <taxon>Frankia</taxon>
    </lineage>
</organism>
<comment type="similarity">
    <text evidence="1">Belongs to the NAD(P)-dependent epimerase/dehydratase family. SDR39U1 subfamily.</text>
</comment>
<dbReference type="InterPro" id="IPR001509">
    <property type="entry name" value="Epimerase_deHydtase"/>
</dbReference>
<dbReference type="NCBIfam" id="TIGR01777">
    <property type="entry name" value="yfcH"/>
    <property type="match status" value="1"/>
</dbReference>
<keyword evidence="5" id="KW-1185">Reference proteome</keyword>
<gene>
    <name evidence="4" type="ORF">MXD59_18700</name>
</gene>
<feature type="domain" description="DUF1731" evidence="3">
    <location>
        <begin position="257"/>
        <end position="303"/>
    </location>
</feature>
<evidence type="ECO:0000313" key="5">
    <source>
        <dbReference type="Proteomes" id="UP001201873"/>
    </source>
</evidence>
<dbReference type="RefSeq" id="WP_248825960.1">
    <property type="nucleotide sequence ID" value="NZ_JALKFT010000021.1"/>
</dbReference>
<sequence length="309" mass="32235">MRIVVTGASGLIGSALVPALRDDGHEVQVLVRRPPRAPGEISWDPVAGRLDPAALVGVDAAIHLAGAGIGDHRWTTSYRQTLRTSRIDTTRLLARTLAGLSPRPGVLLSGSAIGWYGTDAGGDAGPLDESAPPGDGFLARLVADWEASAQPARDAGIRVCTLRTGVVLAADGGALARQLPLFRFGLGGRLGSGRQWLSWITLNDHVRALRFLLDDTPDAPGATVAGPVNLVAPEPVTNARFTAALAGVLHRPAFAVVPRVALRLALGGFAEEGVLASQRLTPAALTDAGFHFTQPAIDNALRSVLIREP</sequence>
<dbReference type="Gene3D" id="3.40.50.720">
    <property type="entry name" value="NAD(P)-binding Rossmann-like Domain"/>
    <property type="match status" value="1"/>
</dbReference>
<evidence type="ECO:0000259" key="2">
    <source>
        <dbReference type="Pfam" id="PF01370"/>
    </source>
</evidence>
<dbReference type="InterPro" id="IPR010099">
    <property type="entry name" value="SDR39U1"/>
</dbReference>
<dbReference type="InterPro" id="IPR036291">
    <property type="entry name" value="NAD(P)-bd_dom_sf"/>
</dbReference>
<comment type="caution">
    <text evidence="4">The sequence shown here is derived from an EMBL/GenBank/DDBJ whole genome shotgun (WGS) entry which is preliminary data.</text>
</comment>
<accession>A0ABT0K2N2</accession>
<dbReference type="InterPro" id="IPR013549">
    <property type="entry name" value="DUF1731"/>
</dbReference>
<evidence type="ECO:0000256" key="1">
    <source>
        <dbReference type="ARBA" id="ARBA00009353"/>
    </source>
</evidence>
<dbReference type="EMBL" id="JALKFT010000021">
    <property type="protein sequence ID" value="MCK9877779.1"/>
    <property type="molecule type" value="Genomic_DNA"/>
</dbReference>
<dbReference type="Pfam" id="PF08338">
    <property type="entry name" value="DUF1731"/>
    <property type="match status" value="1"/>
</dbReference>